<dbReference type="RefSeq" id="XP_013240077.1">
    <property type="nucleotide sequence ID" value="XM_013384623.1"/>
</dbReference>
<feature type="compositionally biased region" description="Polar residues" evidence="1">
    <location>
        <begin position="876"/>
        <end position="902"/>
    </location>
</feature>
<feature type="region of interest" description="Disordered" evidence="1">
    <location>
        <begin position="333"/>
        <end position="370"/>
    </location>
</feature>
<organism evidence="3 4">
    <name type="scientific">Tilletiaria anomala (strain ATCC 24038 / CBS 436.72 / UBC 951)</name>
    <dbReference type="NCBI Taxonomy" id="1037660"/>
    <lineage>
        <taxon>Eukaryota</taxon>
        <taxon>Fungi</taxon>
        <taxon>Dikarya</taxon>
        <taxon>Basidiomycota</taxon>
        <taxon>Ustilaginomycotina</taxon>
        <taxon>Exobasidiomycetes</taxon>
        <taxon>Georgefischeriales</taxon>
        <taxon>Tilletiariaceae</taxon>
        <taxon>Tilletiaria</taxon>
    </lineage>
</organism>
<reference evidence="3 4" key="1">
    <citation type="submission" date="2014-05" db="EMBL/GenBank/DDBJ databases">
        <title>Draft genome sequence of a rare smut relative, Tilletiaria anomala UBC 951.</title>
        <authorList>
            <consortium name="DOE Joint Genome Institute"/>
            <person name="Toome M."/>
            <person name="Kuo A."/>
            <person name="Henrissat B."/>
            <person name="Lipzen A."/>
            <person name="Tritt A."/>
            <person name="Yoshinaga Y."/>
            <person name="Zane M."/>
            <person name="Barry K."/>
            <person name="Grigoriev I.V."/>
            <person name="Spatafora J.W."/>
            <person name="Aimea M.C."/>
        </authorList>
    </citation>
    <scope>NUCLEOTIDE SEQUENCE [LARGE SCALE GENOMIC DNA]</scope>
    <source>
        <strain evidence="3 4">UBC 951</strain>
    </source>
</reference>
<feature type="compositionally biased region" description="Low complexity" evidence="1">
    <location>
        <begin position="1086"/>
        <end position="1099"/>
    </location>
</feature>
<feature type="region of interest" description="Disordered" evidence="1">
    <location>
        <begin position="136"/>
        <end position="201"/>
    </location>
</feature>
<evidence type="ECO:0000313" key="3">
    <source>
        <dbReference type="EMBL" id="KDN36513.1"/>
    </source>
</evidence>
<feature type="region of interest" description="Disordered" evidence="1">
    <location>
        <begin position="997"/>
        <end position="1118"/>
    </location>
</feature>
<dbReference type="HOGENOM" id="CLU_259444_0_0_1"/>
<protein>
    <submittedName>
        <fullName evidence="3">Uncharacterized protein</fullName>
    </submittedName>
</protein>
<feature type="transmembrane region" description="Helical" evidence="2">
    <location>
        <begin position="31"/>
        <end position="53"/>
    </location>
</feature>
<feature type="compositionally biased region" description="Basic and acidic residues" evidence="1">
    <location>
        <begin position="336"/>
        <end position="348"/>
    </location>
</feature>
<dbReference type="EMBL" id="JMSN01000166">
    <property type="protein sequence ID" value="KDN36513.1"/>
    <property type="molecule type" value="Genomic_DNA"/>
</dbReference>
<feature type="region of interest" description="Disordered" evidence="1">
    <location>
        <begin position="1130"/>
        <end position="1178"/>
    </location>
</feature>
<dbReference type="InParanoid" id="A0A066V899"/>
<feature type="compositionally biased region" description="Low complexity" evidence="1">
    <location>
        <begin position="914"/>
        <end position="940"/>
    </location>
</feature>
<feature type="compositionally biased region" description="Polar residues" evidence="1">
    <location>
        <begin position="553"/>
        <end position="565"/>
    </location>
</feature>
<gene>
    <name evidence="3" type="ORF">K437DRAFT_53918</name>
</gene>
<comment type="caution">
    <text evidence="3">The sequence shown here is derived from an EMBL/GenBank/DDBJ whole genome shotgun (WGS) entry which is preliminary data.</text>
</comment>
<evidence type="ECO:0000256" key="2">
    <source>
        <dbReference type="SAM" id="Phobius"/>
    </source>
</evidence>
<keyword evidence="4" id="KW-1185">Reference proteome</keyword>
<dbReference type="AlphaFoldDB" id="A0A066V899"/>
<feature type="compositionally biased region" description="Low complexity" evidence="1">
    <location>
        <begin position="518"/>
        <end position="531"/>
    </location>
</feature>
<keyword evidence="2" id="KW-0472">Membrane</keyword>
<dbReference type="STRING" id="1037660.A0A066V899"/>
<feature type="region of interest" description="Disordered" evidence="1">
    <location>
        <begin position="702"/>
        <end position="721"/>
    </location>
</feature>
<dbReference type="Proteomes" id="UP000027361">
    <property type="component" value="Unassembled WGS sequence"/>
</dbReference>
<keyword evidence="2" id="KW-1133">Transmembrane helix</keyword>
<name>A0A066V899_TILAU</name>
<feature type="compositionally biased region" description="Polar residues" evidence="1">
    <location>
        <begin position="349"/>
        <end position="367"/>
    </location>
</feature>
<feature type="compositionally biased region" description="Basic and acidic residues" evidence="1">
    <location>
        <begin position="506"/>
        <end position="517"/>
    </location>
</feature>
<accession>A0A066V899</accession>
<feature type="compositionally biased region" description="Polar residues" evidence="1">
    <location>
        <begin position="1101"/>
        <end position="1110"/>
    </location>
</feature>
<evidence type="ECO:0000256" key="1">
    <source>
        <dbReference type="SAM" id="MobiDB-lite"/>
    </source>
</evidence>
<dbReference type="OrthoDB" id="2553852at2759"/>
<feature type="compositionally biased region" description="Low complexity" evidence="1">
    <location>
        <begin position="1130"/>
        <end position="1161"/>
    </location>
</feature>
<feature type="compositionally biased region" description="Polar residues" evidence="1">
    <location>
        <begin position="136"/>
        <end position="156"/>
    </location>
</feature>
<feature type="compositionally biased region" description="Polar residues" evidence="1">
    <location>
        <begin position="224"/>
        <end position="237"/>
    </location>
</feature>
<proteinExistence type="predicted"/>
<dbReference type="OMA" id="MNFMSSY"/>
<feature type="region of interest" description="Disordered" evidence="1">
    <location>
        <begin position="216"/>
        <end position="238"/>
    </location>
</feature>
<feature type="compositionally biased region" description="Polar residues" evidence="1">
    <location>
        <begin position="1001"/>
        <end position="1019"/>
    </location>
</feature>
<sequence length="1234" mass="130415">MSLRGRAEAGAAAAAATTVDAATSSVVPAVLAVIGVVSLITSIAFGAFVYIRVCKPELAAKLRMNRVRGKDESAKSKGIMIGEPQLKFAPQHVDNAIDLGKTSVEQRTALSRRHLEKHNGMSNELAARAAAMWDMPSSTSNETNSSGPAPATSSESEIGDGSKEADEIRRPKAARLSSGKGSMRITSAEHSTVARTERRANRVAVPSQLLRSLGELPSVPDLADTTTNSSASESSLDSVPRLAPVVGHHTLDLEEGGSLTPILNLNFDLEPATTRTTMRIEDDLDFEIQRSAWLTNTLSTAFDCVKSSPPNSGFIAETDHNGPSTMSLVPVSRKQSIKDARPSIESKRSNNTYASSRARSGSVSTKLTGGGDTVYQSASSLASARFSVDSYAPPIPSIPSHMHVAINMPEKLDGLDRRSSQVRKSLGKPIDVPVKEVDESDEALPNLAFRPLSLGLSLSSSSNSSIGAALFRNARRSFWDSNNNVVEDPESGISSGISSGSSSGRGELESSRSRYSTEEVSSQSSRTSSRVFAPGADAPPVPSLPSHVSSDPKLSSGNSQRTAGTASHPGDSSVPSVMVSDDSMTVDDNSYETQSTSFDISALREVSPVVPSKEWKAAATPSSPIDKPLPTIREHVLDAHRSVALDATNFLASSPPAAAIAKEQSIRSEAEQRRENLLSQLAPDPRDLSRRPSFADNIRARFSRHSPALPSSPGTESPSWAREVLSKEKACNVERPDTMSTISTSFGAPATEQWRVSTDDDEMPMFLPKDRIPGTKDAIGLGLSGGDEINERSRDDAVTTAVMGRVLQAREAADRAISESPIMQSGKWATGRKQQQERCQTASTAADEDADIDFGALNTSITVGSSESSPLEEFQRTLSHLPSRPSSTAPQYPTREQAQAQPSKAPVLSPDMNRSSPRFGAASAFSPSRPSRASAYSLASPRTDADTMSIASSCLTETMGEGHDQAIDRRAKLLQSVQQSLAARTKREDTFGRFMLRDSTVPRSPSSFLRNKQDATSSPVKKPSDLVLRPSNILPPHILSPLTPPETPANPSPSPTESVHTIKPPLAAASSSSSTGQRSPLAQPLSSSESQGSMSSAASDVTESFRSPAQTALKAPKLRPLSLTANSSILDDPSLLPSPTSRHHAPGAASPAGSATSSGASNIKSRTRQMYEERRQSRAGGILPVHAVDTSPGASFAKRAATFAGAGFPSHFAAATATAAISEGIASPQIGQAT</sequence>
<feature type="compositionally biased region" description="Low complexity" evidence="1">
    <location>
        <begin position="491"/>
        <end position="505"/>
    </location>
</feature>
<feature type="compositionally biased region" description="Basic and acidic residues" evidence="1">
    <location>
        <begin position="160"/>
        <end position="170"/>
    </location>
</feature>
<feature type="compositionally biased region" description="Pro residues" evidence="1">
    <location>
        <begin position="1042"/>
        <end position="1054"/>
    </location>
</feature>
<keyword evidence="2" id="KW-0812">Transmembrane</keyword>
<dbReference type="GeneID" id="25267587"/>
<feature type="region of interest" description="Disordered" evidence="1">
    <location>
        <begin position="484"/>
        <end position="590"/>
    </location>
</feature>
<feature type="compositionally biased region" description="Polar residues" evidence="1">
    <location>
        <begin position="184"/>
        <end position="194"/>
    </location>
</feature>
<feature type="compositionally biased region" description="Low complexity" evidence="1">
    <location>
        <begin position="571"/>
        <end position="588"/>
    </location>
</feature>
<evidence type="ECO:0000313" key="4">
    <source>
        <dbReference type="Proteomes" id="UP000027361"/>
    </source>
</evidence>
<feature type="region of interest" description="Disordered" evidence="1">
    <location>
        <begin position="863"/>
        <end position="940"/>
    </location>
</feature>